<dbReference type="PANTHER" id="PTHR43372:SF4">
    <property type="entry name" value="FATTY-ACID AMIDE HYDROLASE 2"/>
    <property type="match status" value="1"/>
</dbReference>
<dbReference type="InterPro" id="IPR036928">
    <property type="entry name" value="AS_sf"/>
</dbReference>
<dbReference type="SUPFAM" id="SSF75304">
    <property type="entry name" value="Amidase signature (AS) enzymes"/>
    <property type="match status" value="1"/>
</dbReference>
<evidence type="ECO:0000313" key="5">
    <source>
        <dbReference type="EMBL" id="CAG9129314.1"/>
    </source>
</evidence>
<organism evidence="6 8">
    <name type="scientific">Bursaphelenchus xylophilus</name>
    <name type="common">Pinewood nematode worm</name>
    <name type="synonym">Aphelenchoides xylophilus</name>
    <dbReference type="NCBI Taxonomy" id="6326"/>
    <lineage>
        <taxon>Eukaryota</taxon>
        <taxon>Metazoa</taxon>
        <taxon>Ecdysozoa</taxon>
        <taxon>Nematoda</taxon>
        <taxon>Chromadorea</taxon>
        <taxon>Rhabditida</taxon>
        <taxon>Tylenchina</taxon>
        <taxon>Tylenchomorpha</taxon>
        <taxon>Aphelenchoidea</taxon>
        <taxon>Aphelenchoididae</taxon>
        <taxon>Bursaphelenchus</taxon>
    </lineage>
</organism>
<accession>A0A1I7SKZ9</accession>
<dbReference type="InterPro" id="IPR020556">
    <property type="entry name" value="Amidase_CS"/>
</dbReference>
<dbReference type="Proteomes" id="UP000095284">
    <property type="component" value="Unplaced"/>
</dbReference>
<dbReference type="OrthoDB" id="5852048at2759"/>
<sequence length="508" mass="55827">MKSTLQTYAAALYRMYCQFEERVVAPESTDPLTRISVTEAAKQIREGKLASYQLVKAYLDRIKHVNLYVNAVTETFDVEALEEAQQVDEYLRKLDKESDEYRNLAEAKPLLGVPVSIKCAFQVRGHRNISGLCHRRDLPLATEDAPVVARIREAGGIPHCYTNVPAACFWIESTNKINGTSASPYDTRTTCGGSSGGEGSIISAEGSLVGIGSDFGGSVRQPAMLNGIFGLKPVNTIPFDGHCPQCPDDEDLRLISGTGPFTRYAEDMALFYSVLSHIPIPGNYLDLKLSKVLTATPTGNALQISDDIRNALSTVAGFLADHFSANVEEFEFEPLEKLLKWYLNIGANEGDNSMIQIGFPNSTMSDMLQNKIKSYLGLSKVNAGSAELLDWFSAANPPAEKKRLHQELLNYRAKINNFLKNDAVIVVPAYPKTHYFHGEQLITQNELYTTCIFNGLALSVATAPIGLDNGGYPISVQIVAARGNDYLLIRLQEILEKKFGGWRPAGSK</sequence>
<dbReference type="Proteomes" id="UP000582659">
    <property type="component" value="Unassembled WGS sequence"/>
</dbReference>
<dbReference type="Proteomes" id="UP000659654">
    <property type="component" value="Unassembled WGS sequence"/>
</dbReference>
<gene>
    <name evidence="4" type="ORF">BXYJ_LOCUS13951</name>
</gene>
<evidence type="ECO:0000313" key="7">
    <source>
        <dbReference type="Proteomes" id="UP000659654"/>
    </source>
</evidence>
<feature type="active site" description="Charge relay system" evidence="2">
    <location>
        <position position="194"/>
    </location>
</feature>
<feature type="domain" description="Amidase" evidence="3">
    <location>
        <begin position="54"/>
        <end position="488"/>
    </location>
</feature>
<dbReference type="Pfam" id="PF01425">
    <property type="entry name" value="Amidase"/>
    <property type="match status" value="1"/>
</dbReference>
<evidence type="ECO:0000313" key="8">
    <source>
        <dbReference type="WBParaSite" id="BXY_1373100.1"/>
    </source>
</evidence>
<dbReference type="InterPro" id="IPR052739">
    <property type="entry name" value="FAAH2"/>
</dbReference>
<keyword evidence="7" id="KW-1185">Reference proteome</keyword>
<dbReference type="SMR" id="A0A1I7SKZ9"/>
<reference evidence="5" key="2">
    <citation type="submission" date="2020-08" db="EMBL/GenBank/DDBJ databases">
        <authorList>
            <person name="Kikuchi T."/>
        </authorList>
    </citation>
    <scope>NUCLEOTIDE SEQUENCE</scope>
    <source>
        <strain evidence="4">Ka4C1</strain>
    </source>
</reference>
<evidence type="ECO:0000313" key="6">
    <source>
        <dbReference type="Proteomes" id="UP000095284"/>
    </source>
</evidence>
<proteinExistence type="inferred from homology"/>
<protein>
    <submittedName>
        <fullName evidence="4">(pine wood nematode) hypothetical protein</fullName>
    </submittedName>
    <submittedName>
        <fullName evidence="8">Amidase domain-containing protein</fullName>
    </submittedName>
</protein>
<dbReference type="WBParaSite" id="BXY_1373100.1">
    <property type="protein sequence ID" value="BXY_1373100.1"/>
    <property type="gene ID" value="BXY_1373100"/>
</dbReference>
<evidence type="ECO:0000256" key="2">
    <source>
        <dbReference type="PIRSR" id="PIRSR001221-1"/>
    </source>
</evidence>
<name>A0A1I7SKZ9_BURXY</name>
<comment type="similarity">
    <text evidence="1">Belongs to the amidase family.</text>
</comment>
<dbReference type="EMBL" id="CAJFDI010000006">
    <property type="protein sequence ID" value="CAD5233860.1"/>
    <property type="molecule type" value="Genomic_DNA"/>
</dbReference>
<dbReference type="GO" id="GO:0012505">
    <property type="term" value="C:endomembrane system"/>
    <property type="evidence" value="ECO:0007669"/>
    <property type="project" value="TreeGrafter"/>
</dbReference>
<dbReference type="AlphaFoldDB" id="A0A1I7SKZ9"/>
<dbReference type="EMBL" id="CAJFCV020000006">
    <property type="protein sequence ID" value="CAG9129314.1"/>
    <property type="molecule type" value="Genomic_DNA"/>
</dbReference>
<evidence type="ECO:0000256" key="1">
    <source>
        <dbReference type="ARBA" id="ARBA00009199"/>
    </source>
</evidence>
<evidence type="ECO:0000313" key="4">
    <source>
        <dbReference type="EMBL" id="CAD5233860.1"/>
    </source>
</evidence>
<dbReference type="PROSITE" id="PS00571">
    <property type="entry name" value="AMIDASES"/>
    <property type="match status" value="1"/>
</dbReference>
<reference evidence="8" key="1">
    <citation type="submission" date="2016-11" db="UniProtKB">
        <authorList>
            <consortium name="WormBaseParasite"/>
        </authorList>
    </citation>
    <scope>IDENTIFICATION</scope>
</reference>
<evidence type="ECO:0000259" key="3">
    <source>
        <dbReference type="Pfam" id="PF01425"/>
    </source>
</evidence>
<dbReference type="eggNOG" id="KOG1212">
    <property type="taxonomic scope" value="Eukaryota"/>
</dbReference>
<dbReference type="Gene3D" id="3.90.1300.10">
    <property type="entry name" value="Amidase signature (AS) domain"/>
    <property type="match status" value="1"/>
</dbReference>
<feature type="active site" description="Charge relay system" evidence="2">
    <location>
        <position position="118"/>
    </location>
</feature>
<dbReference type="InterPro" id="IPR023631">
    <property type="entry name" value="Amidase_dom"/>
</dbReference>
<dbReference type="PANTHER" id="PTHR43372">
    <property type="entry name" value="FATTY-ACID AMIDE HYDROLASE"/>
    <property type="match status" value="1"/>
</dbReference>
<feature type="active site" description="Acyl-ester intermediate" evidence="2">
    <location>
        <position position="218"/>
    </location>
</feature>